<evidence type="ECO:0000313" key="1">
    <source>
        <dbReference type="EMBL" id="SVE33344.1"/>
    </source>
</evidence>
<proteinExistence type="predicted"/>
<protein>
    <submittedName>
        <fullName evidence="1">Uncharacterized protein</fullName>
    </submittedName>
</protein>
<sequence>MLDENETDIDRFYKEARTVRAEIEVLWNEAQVTDVLVKGAVSAAHDRSLQENERGSAVSVGLLNAKKWRKLAELSEKLGRLIEDINQARKKVASGEFKKNK</sequence>
<dbReference type="EMBL" id="UINC01210051">
    <property type="protein sequence ID" value="SVE33344.1"/>
    <property type="molecule type" value="Genomic_DNA"/>
</dbReference>
<dbReference type="AlphaFoldDB" id="A0A383CMK0"/>
<name>A0A383CMK0_9ZZZZ</name>
<organism evidence="1">
    <name type="scientific">marine metagenome</name>
    <dbReference type="NCBI Taxonomy" id="408172"/>
    <lineage>
        <taxon>unclassified sequences</taxon>
        <taxon>metagenomes</taxon>
        <taxon>ecological metagenomes</taxon>
    </lineage>
</organism>
<accession>A0A383CMK0</accession>
<reference evidence="1" key="1">
    <citation type="submission" date="2018-05" db="EMBL/GenBank/DDBJ databases">
        <authorList>
            <person name="Lanie J.A."/>
            <person name="Ng W.-L."/>
            <person name="Kazmierczak K.M."/>
            <person name="Andrzejewski T.M."/>
            <person name="Davidsen T.M."/>
            <person name="Wayne K.J."/>
            <person name="Tettelin H."/>
            <person name="Glass J.I."/>
            <person name="Rusch D."/>
            <person name="Podicherti R."/>
            <person name="Tsui H.-C.T."/>
            <person name="Winkler M.E."/>
        </authorList>
    </citation>
    <scope>NUCLEOTIDE SEQUENCE</scope>
</reference>
<gene>
    <name evidence="1" type="ORF">METZ01_LOCUS486198</name>
</gene>